<dbReference type="HOGENOM" id="CLU_1272123_0_0_1"/>
<dbReference type="GeneID" id="19166935"/>
<dbReference type="AlphaFoldDB" id="W9YB33"/>
<evidence type="ECO:0000313" key="1">
    <source>
        <dbReference type="EMBL" id="EXJ89738.1"/>
    </source>
</evidence>
<keyword evidence="2" id="KW-1185">Reference proteome</keyword>
<sequence>MGFPRFLALLTDLSCKTSDLSTYMAGLTLSDGPWQYRMAKVTQTELEQETRRCEWRMLKSHADFDIMLQEVAYAPEACVEVQHSSRQPRPLPLPLPLPLPQAVKKTAQSEMRAAHFQVQSTQSEVRVAHSQVKPTQSEVRVAHSQVKPTQPEVKAAHAQAMPAEKPSPFAIWEQYRWPPFIVDSGIIDEAQREERLEGIHFGKASKVEPMDLGKARE</sequence>
<organism evidence="1 2">
    <name type="scientific">Capronia epimyces CBS 606.96</name>
    <dbReference type="NCBI Taxonomy" id="1182542"/>
    <lineage>
        <taxon>Eukaryota</taxon>
        <taxon>Fungi</taxon>
        <taxon>Dikarya</taxon>
        <taxon>Ascomycota</taxon>
        <taxon>Pezizomycotina</taxon>
        <taxon>Eurotiomycetes</taxon>
        <taxon>Chaetothyriomycetidae</taxon>
        <taxon>Chaetothyriales</taxon>
        <taxon>Herpotrichiellaceae</taxon>
        <taxon>Capronia</taxon>
    </lineage>
</organism>
<dbReference type="RefSeq" id="XP_007731135.1">
    <property type="nucleotide sequence ID" value="XM_007732945.1"/>
</dbReference>
<dbReference type="Proteomes" id="UP000019478">
    <property type="component" value="Unassembled WGS sequence"/>
</dbReference>
<evidence type="ECO:0000313" key="2">
    <source>
        <dbReference type="Proteomes" id="UP000019478"/>
    </source>
</evidence>
<accession>W9YB33</accession>
<protein>
    <submittedName>
        <fullName evidence="1">Uncharacterized protein</fullName>
    </submittedName>
</protein>
<comment type="caution">
    <text evidence="1">The sequence shown here is derived from an EMBL/GenBank/DDBJ whole genome shotgun (WGS) entry which is preliminary data.</text>
</comment>
<dbReference type="EMBL" id="AMGY01000002">
    <property type="protein sequence ID" value="EXJ89738.1"/>
    <property type="molecule type" value="Genomic_DNA"/>
</dbReference>
<gene>
    <name evidence="1" type="ORF">A1O3_02805</name>
</gene>
<dbReference type="OrthoDB" id="10595879at2759"/>
<proteinExistence type="predicted"/>
<name>W9YB33_9EURO</name>
<reference evidence="1 2" key="1">
    <citation type="submission" date="2013-03" db="EMBL/GenBank/DDBJ databases">
        <title>The Genome Sequence of Capronia epimyces CBS 606.96.</title>
        <authorList>
            <consortium name="The Broad Institute Genomics Platform"/>
            <person name="Cuomo C."/>
            <person name="de Hoog S."/>
            <person name="Gorbushina A."/>
            <person name="Walker B."/>
            <person name="Young S.K."/>
            <person name="Zeng Q."/>
            <person name="Gargeya S."/>
            <person name="Fitzgerald M."/>
            <person name="Haas B."/>
            <person name="Abouelleil A."/>
            <person name="Allen A.W."/>
            <person name="Alvarado L."/>
            <person name="Arachchi H.M."/>
            <person name="Berlin A.M."/>
            <person name="Chapman S.B."/>
            <person name="Gainer-Dewar J."/>
            <person name="Goldberg J."/>
            <person name="Griggs A."/>
            <person name="Gujja S."/>
            <person name="Hansen M."/>
            <person name="Howarth C."/>
            <person name="Imamovic A."/>
            <person name="Ireland A."/>
            <person name="Larimer J."/>
            <person name="McCowan C."/>
            <person name="Murphy C."/>
            <person name="Pearson M."/>
            <person name="Poon T.W."/>
            <person name="Priest M."/>
            <person name="Roberts A."/>
            <person name="Saif S."/>
            <person name="Shea T."/>
            <person name="Sisk P."/>
            <person name="Sykes S."/>
            <person name="Wortman J."/>
            <person name="Nusbaum C."/>
            <person name="Birren B."/>
        </authorList>
    </citation>
    <scope>NUCLEOTIDE SEQUENCE [LARGE SCALE GENOMIC DNA]</scope>
    <source>
        <strain evidence="1 2">CBS 606.96</strain>
    </source>
</reference>